<dbReference type="PANTHER" id="PTHR43611">
    <property type="entry name" value="ALPHA-D-GLUCOSE 1-PHOSPHATE PHOSPHATASE"/>
    <property type="match status" value="1"/>
</dbReference>
<dbReference type="NCBIfam" id="TIGR01509">
    <property type="entry name" value="HAD-SF-IA-v3"/>
    <property type="match status" value="1"/>
</dbReference>
<evidence type="ECO:0000313" key="2">
    <source>
        <dbReference type="Proteomes" id="UP001598138"/>
    </source>
</evidence>
<dbReference type="InterPro" id="IPR023214">
    <property type="entry name" value="HAD_sf"/>
</dbReference>
<dbReference type="PANTHER" id="PTHR43611:SF3">
    <property type="entry name" value="FLAVIN MONONUCLEOTIDE HYDROLASE 1, CHLOROPLATIC"/>
    <property type="match status" value="1"/>
</dbReference>
<reference evidence="1 2" key="1">
    <citation type="submission" date="2024-03" db="EMBL/GenBank/DDBJ databases">
        <title>Aquirufa genome sequencing.</title>
        <authorList>
            <person name="Pitt A."/>
            <person name="Hahn M.W."/>
        </authorList>
    </citation>
    <scope>NUCLEOTIDE SEQUENCE [LARGE SCALE GENOMIC DNA]</scope>
    <source>
        <strain evidence="1 2">OSTEICH-129V</strain>
    </source>
</reference>
<dbReference type="SUPFAM" id="SSF56784">
    <property type="entry name" value="HAD-like"/>
    <property type="match status" value="1"/>
</dbReference>
<dbReference type="CDD" id="cd02603">
    <property type="entry name" value="HAD_sEH-N_like"/>
    <property type="match status" value="1"/>
</dbReference>
<evidence type="ECO:0000313" key="1">
    <source>
        <dbReference type="EMBL" id="MFD3393837.1"/>
    </source>
</evidence>
<comment type="caution">
    <text evidence="1">The sequence shown here is derived from an EMBL/GenBank/DDBJ whole genome shotgun (WGS) entry which is preliminary data.</text>
</comment>
<keyword evidence="2" id="KW-1185">Reference proteome</keyword>
<proteinExistence type="predicted"/>
<dbReference type="PRINTS" id="PR00413">
    <property type="entry name" value="HADHALOGNASE"/>
</dbReference>
<dbReference type="InterPro" id="IPR023198">
    <property type="entry name" value="PGP-like_dom2"/>
</dbReference>
<gene>
    <name evidence="1" type="ORF">U0R10_04320</name>
</gene>
<name>A0ABW6DAA0_9BACT</name>
<dbReference type="Gene3D" id="3.40.50.1000">
    <property type="entry name" value="HAD superfamily/HAD-like"/>
    <property type="match status" value="1"/>
</dbReference>
<organism evidence="1 2">
    <name type="scientific">Aquirufa avitistagni</name>
    <dbReference type="NCBI Taxonomy" id="3104728"/>
    <lineage>
        <taxon>Bacteria</taxon>
        <taxon>Pseudomonadati</taxon>
        <taxon>Bacteroidota</taxon>
        <taxon>Cytophagia</taxon>
        <taxon>Cytophagales</taxon>
        <taxon>Flectobacillaceae</taxon>
        <taxon>Aquirufa</taxon>
    </lineage>
</organism>
<dbReference type="EMBL" id="JBBKXZ010000001">
    <property type="protein sequence ID" value="MFD3393837.1"/>
    <property type="molecule type" value="Genomic_DNA"/>
</dbReference>
<sequence length="205" mass="23792">MEAGVAVVFDLGNVLLPIRLDLTYAAFANYTSYYSPEEIHYITEQEALWVPYESGLESCDQFRDRLRSRFQMECTDEEFDHAFSALLLDFPADVVELIHELKSSFPIYLLSNTSKIHSNRFLTNDSLFNLFDQVHLSYEMGVSKPDQVIYQQVVNSNQLQNQRVVFFDDNQANVRSARDFGWDAVLINPSTSFTQIRNHLHQYVN</sequence>
<dbReference type="RefSeq" id="WP_377982718.1">
    <property type="nucleotide sequence ID" value="NZ_JBBKXZ010000001.1"/>
</dbReference>
<dbReference type="SFLD" id="SFLDG01129">
    <property type="entry name" value="C1.5:_HAD__Beta-PGM__Phosphata"/>
    <property type="match status" value="1"/>
</dbReference>
<dbReference type="InterPro" id="IPR036412">
    <property type="entry name" value="HAD-like_sf"/>
</dbReference>
<accession>A0ABW6DAA0</accession>
<dbReference type="InterPro" id="IPR006439">
    <property type="entry name" value="HAD-SF_hydro_IA"/>
</dbReference>
<dbReference type="Gene3D" id="1.10.150.240">
    <property type="entry name" value="Putative phosphatase, domain 2"/>
    <property type="match status" value="1"/>
</dbReference>
<protein>
    <submittedName>
        <fullName evidence="1">HAD family phosphatase</fullName>
    </submittedName>
</protein>
<dbReference type="Proteomes" id="UP001598138">
    <property type="component" value="Unassembled WGS sequence"/>
</dbReference>
<dbReference type="SFLD" id="SFLDS00003">
    <property type="entry name" value="Haloacid_Dehalogenase"/>
    <property type="match status" value="1"/>
</dbReference>
<dbReference type="Pfam" id="PF00702">
    <property type="entry name" value="Hydrolase"/>
    <property type="match status" value="1"/>
</dbReference>